<dbReference type="InterPro" id="IPR006073">
    <property type="entry name" value="GTP-bd"/>
</dbReference>
<dbReference type="EMBL" id="SRME01000003">
    <property type="protein sequence ID" value="TGG87939.1"/>
    <property type="molecule type" value="Genomic_DNA"/>
</dbReference>
<dbReference type="HAMAP" id="MF_00367">
    <property type="entry name" value="GTPase_Era"/>
    <property type="match status" value="1"/>
</dbReference>
<gene>
    <name evidence="6" type="primary">era</name>
    <name evidence="12" type="ORF">E4650_06250</name>
    <name evidence="11" type="ORF">SAMN04488588_1757</name>
</gene>
<dbReference type="PROSITE" id="PS51713">
    <property type="entry name" value="G_ERA"/>
    <property type="match status" value="1"/>
</dbReference>
<evidence type="ECO:0000256" key="2">
    <source>
        <dbReference type="ARBA" id="ARBA00020484"/>
    </source>
</evidence>
<dbReference type="Pfam" id="PF07650">
    <property type="entry name" value="KH_2"/>
    <property type="match status" value="1"/>
</dbReference>
<evidence type="ECO:0000313" key="14">
    <source>
        <dbReference type="Proteomes" id="UP000297288"/>
    </source>
</evidence>
<keyword evidence="13" id="KW-1185">Reference proteome</keyword>
<evidence type="ECO:0000313" key="11">
    <source>
        <dbReference type="EMBL" id="SDC76420.1"/>
    </source>
</evidence>
<feature type="region of interest" description="G4" evidence="7">
    <location>
        <begin position="125"/>
        <end position="128"/>
    </location>
</feature>
<keyword evidence="6" id="KW-0963">Cytoplasm</keyword>
<dbReference type="PROSITE" id="PS50823">
    <property type="entry name" value="KH_TYPE_2"/>
    <property type="match status" value="1"/>
</dbReference>
<keyword evidence="6" id="KW-0690">Ribosome biogenesis</keyword>
<feature type="region of interest" description="G2" evidence="7">
    <location>
        <begin position="42"/>
        <end position="46"/>
    </location>
</feature>
<feature type="domain" description="KH type-2" evidence="9">
    <location>
        <begin position="208"/>
        <end position="285"/>
    </location>
</feature>
<dbReference type="InterPro" id="IPR015946">
    <property type="entry name" value="KH_dom-like_a/b"/>
</dbReference>
<dbReference type="InterPro" id="IPR030388">
    <property type="entry name" value="G_ERA_dom"/>
</dbReference>
<evidence type="ECO:0000313" key="12">
    <source>
        <dbReference type="EMBL" id="TGG87939.1"/>
    </source>
</evidence>
<evidence type="ECO:0000256" key="8">
    <source>
        <dbReference type="RuleBase" id="RU003761"/>
    </source>
</evidence>
<dbReference type="Proteomes" id="UP000199322">
    <property type="component" value="Unassembled WGS sequence"/>
</dbReference>
<dbReference type="GO" id="GO:0005886">
    <property type="term" value="C:plasma membrane"/>
    <property type="evidence" value="ECO:0007669"/>
    <property type="project" value="UniProtKB-SubCell"/>
</dbReference>
<sequence>MENKENYKSGFISMAGKPNVGKSTLINSLVHQKIVITSDKPQTTRNSINVILTEEDAQMVFVDTPGIHKPLHKLGKYMVNIAIGALRGVDLILFVLDPTDGIRNSDRRVAKIVAESNIPTLLIINKRDKIKNMQIYNREITEIKESLPNLKGYLETSAVTGYNLAELKAMVKEQLPQGPQYYPEDVISDKPSRFIVSELIREKIFQLTREEIPHSTGVVVEDFKVRDNGMLYIRADIYIEKDSQKPIIIGKKGMMIKKIGQLARKDIEELFEKKAYVELFVKVRKNWRENENLIRNTMDFKQEGQ</sequence>
<dbReference type="Proteomes" id="UP000297288">
    <property type="component" value="Unassembled WGS sequence"/>
</dbReference>
<dbReference type="NCBIfam" id="TIGR00231">
    <property type="entry name" value="small_GTP"/>
    <property type="match status" value="1"/>
</dbReference>
<evidence type="ECO:0000256" key="4">
    <source>
        <dbReference type="ARBA" id="ARBA00022884"/>
    </source>
</evidence>
<evidence type="ECO:0000259" key="9">
    <source>
        <dbReference type="PROSITE" id="PS50823"/>
    </source>
</evidence>
<evidence type="ECO:0000259" key="10">
    <source>
        <dbReference type="PROSITE" id="PS51713"/>
    </source>
</evidence>
<dbReference type="Gene3D" id="3.30.300.20">
    <property type="match status" value="1"/>
</dbReference>
<feature type="region of interest" description="G5" evidence="7">
    <location>
        <begin position="156"/>
        <end position="158"/>
    </location>
</feature>
<proteinExistence type="inferred from homology"/>
<dbReference type="Pfam" id="PF01926">
    <property type="entry name" value="MMR_HSR1"/>
    <property type="match status" value="1"/>
</dbReference>
<dbReference type="NCBIfam" id="NF000908">
    <property type="entry name" value="PRK00089.1"/>
    <property type="match status" value="1"/>
</dbReference>
<dbReference type="AlphaFoldDB" id="A0A1G6P827"/>
<evidence type="ECO:0000256" key="7">
    <source>
        <dbReference type="PROSITE-ProRule" id="PRU01050"/>
    </source>
</evidence>
<dbReference type="CDD" id="cd04163">
    <property type="entry name" value="Era"/>
    <property type="match status" value="1"/>
</dbReference>
<dbReference type="STRING" id="28234.SAMN04488588_1757"/>
<comment type="function">
    <text evidence="6">An essential GTPase that binds both GDP and GTP, with rapid nucleotide exchange. Plays a role in 16S rRNA processing and 30S ribosomal subunit biogenesis and possibly also in cell cycle regulation and energy metabolism.</text>
</comment>
<dbReference type="PRINTS" id="PR00326">
    <property type="entry name" value="GTP1OBG"/>
</dbReference>
<keyword evidence="6" id="KW-0472">Membrane</keyword>
<keyword evidence="6" id="KW-0699">rRNA-binding</keyword>
<dbReference type="GO" id="GO:0005525">
    <property type="term" value="F:GTP binding"/>
    <property type="evidence" value="ECO:0007669"/>
    <property type="project" value="UniProtKB-UniRule"/>
</dbReference>
<feature type="region of interest" description="G3" evidence="7">
    <location>
        <begin position="63"/>
        <end position="66"/>
    </location>
</feature>
<dbReference type="SUPFAM" id="SSF52540">
    <property type="entry name" value="P-loop containing nucleoside triphosphate hydrolases"/>
    <property type="match status" value="1"/>
</dbReference>
<comment type="subcellular location">
    <subcellularLocation>
        <location evidence="6">Cytoplasm</location>
    </subcellularLocation>
    <subcellularLocation>
        <location evidence="6">Cell membrane</location>
        <topology evidence="6">Peripheral membrane protein</topology>
    </subcellularLocation>
</comment>
<dbReference type="GO" id="GO:0003924">
    <property type="term" value="F:GTPase activity"/>
    <property type="evidence" value="ECO:0007669"/>
    <property type="project" value="UniProtKB-UniRule"/>
</dbReference>
<comment type="subunit">
    <text evidence="6">Monomer.</text>
</comment>
<keyword evidence="4 6" id="KW-0694">RNA-binding</keyword>
<feature type="domain" description="Era-type G" evidence="10">
    <location>
        <begin position="8"/>
        <end position="177"/>
    </location>
</feature>
<protein>
    <recommendedName>
        <fullName evidence="2 6">GTPase Era</fullName>
    </recommendedName>
</protein>
<dbReference type="OrthoDB" id="9805918at2"/>
<evidence type="ECO:0000256" key="1">
    <source>
        <dbReference type="ARBA" id="ARBA00007921"/>
    </source>
</evidence>
<organism evidence="11 13">
    <name type="scientific">Geotoga petraea</name>
    <dbReference type="NCBI Taxonomy" id="28234"/>
    <lineage>
        <taxon>Bacteria</taxon>
        <taxon>Thermotogati</taxon>
        <taxon>Thermotogota</taxon>
        <taxon>Thermotogae</taxon>
        <taxon>Petrotogales</taxon>
        <taxon>Petrotogaceae</taxon>
        <taxon>Geotoga</taxon>
    </lineage>
</organism>
<feature type="binding site" evidence="6">
    <location>
        <begin position="63"/>
        <end position="67"/>
    </location>
    <ligand>
        <name>GTP</name>
        <dbReference type="ChEBI" id="CHEBI:37565"/>
    </ligand>
</feature>
<accession>A0A1G6P827</accession>
<dbReference type="SUPFAM" id="SSF54814">
    <property type="entry name" value="Prokaryotic type KH domain (KH-domain type II)"/>
    <property type="match status" value="1"/>
</dbReference>
<dbReference type="GO" id="GO:0043024">
    <property type="term" value="F:ribosomal small subunit binding"/>
    <property type="evidence" value="ECO:0007669"/>
    <property type="project" value="TreeGrafter"/>
</dbReference>
<reference evidence="12 14" key="2">
    <citation type="submission" date="2019-04" db="EMBL/GenBank/DDBJ databases">
        <title>Draft genome sequence data and analysis of a Fermenting Bacterium, Geotoga petraea strain HO-Geo1, isolated from heavy-oil petroleum reservoir in Russia.</title>
        <authorList>
            <person name="Grouzdev D.S."/>
            <person name="Semenova E.M."/>
            <person name="Sokolova D.S."/>
            <person name="Tourova T.P."/>
            <person name="Poltaraus A.B."/>
            <person name="Nazina T.N."/>
        </authorList>
    </citation>
    <scope>NUCLEOTIDE SEQUENCE [LARGE SCALE GENOMIC DNA]</scope>
    <source>
        <strain evidence="12 14">HO-Geo1</strain>
    </source>
</reference>
<keyword evidence="3 6" id="KW-0547">Nucleotide-binding</keyword>
<dbReference type="PANTHER" id="PTHR42698">
    <property type="entry name" value="GTPASE ERA"/>
    <property type="match status" value="1"/>
</dbReference>
<name>A0A1G6P827_9BACT</name>
<dbReference type="CDD" id="cd22534">
    <property type="entry name" value="KH-II_Era"/>
    <property type="match status" value="1"/>
</dbReference>
<dbReference type="InterPro" id="IPR005662">
    <property type="entry name" value="GTPase_Era-like"/>
</dbReference>
<feature type="binding site" evidence="6">
    <location>
        <begin position="125"/>
        <end position="128"/>
    </location>
    <ligand>
        <name>GTP</name>
        <dbReference type="ChEBI" id="CHEBI:37565"/>
    </ligand>
</feature>
<dbReference type="InterPro" id="IPR005225">
    <property type="entry name" value="Small_GTP-bd"/>
</dbReference>
<dbReference type="GO" id="GO:0070181">
    <property type="term" value="F:small ribosomal subunit rRNA binding"/>
    <property type="evidence" value="ECO:0007669"/>
    <property type="project" value="UniProtKB-UniRule"/>
</dbReference>
<feature type="region of interest" description="G1" evidence="7">
    <location>
        <begin position="16"/>
        <end position="23"/>
    </location>
</feature>
<feature type="binding site" evidence="6">
    <location>
        <begin position="16"/>
        <end position="23"/>
    </location>
    <ligand>
        <name>GTP</name>
        <dbReference type="ChEBI" id="CHEBI:37565"/>
    </ligand>
</feature>
<dbReference type="InterPro" id="IPR027417">
    <property type="entry name" value="P-loop_NTPase"/>
</dbReference>
<evidence type="ECO:0000313" key="13">
    <source>
        <dbReference type="Proteomes" id="UP000199322"/>
    </source>
</evidence>
<dbReference type="GO" id="GO:0005829">
    <property type="term" value="C:cytosol"/>
    <property type="evidence" value="ECO:0007669"/>
    <property type="project" value="TreeGrafter"/>
</dbReference>
<dbReference type="InterPro" id="IPR004044">
    <property type="entry name" value="KH_dom_type_2"/>
</dbReference>
<keyword evidence="5 6" id="KW-0342">GTP-binding</keyword>
<reference evidence="11 13" key="1">
    <citation type="submission" date="2016-10" db="EMBL/GenBank/DDBJ databases">
        <authorList>
            <person name="de Groot N.N."/>
        </authorList>
    </citation>
    <scope>NUCLEOTIDE SEQUENCE [LARGE SCALE GENOMIC DNA]</scope>
    <source>
        <strain evidence="11 13">WG14</strain>
    </source>
</reference>
<evidence type="ECO:0000256" key="6">
    <source>
        <dbReference type="HAMAP-Rule" id="MF_00367"/>
    </source>
</evidence>
<comment type="similarity">
    <text evidence="1 6 7 8">Belongs to the TRAFAC class TrmE-Era-EngA-EngB-Septin-like GTPase superfamily. Era GTPase family.</text>
</comment>
<dbReference type="NCBIfam" id="TIGR00436">
    <property type="entry name" value="era"/>
    <property type="match status" value="1"/>
</dbReference>
<dbReference type="GO" id="GO:0000028">
    <property type="term" value="P:ribosomal small subunit assembly"/>
    <property type="evidence" value="ECO:0007669"/>
    <property type="project" value="TreeGrafter"/>
</dbReference>
<keyword evidence="6" id="KW-1003">Cell membrane</keyword>
<dbReference type="InterPro" id="IPR009019">
    <property type="entry name" value="KH_sf_prok-type"/>
</dbReference>
<dbReference type="EMBL" id="FMYV01000007">
    <property type="protein sequence ID" value="SDC76420.1"/>
    <property type="molecule type" value="Genomic_DNA"/>
</dbReference>
<dbReference type="PANTHER" id="PTHR42698:SF1">
    <property type="entry name" value="GTPASE ERA, MITOCHONDRIAL"/>
    <property type="match status" value="1"/>
</dbReference>
<dbReference type="RefSeq" id="WP_091404919.1">
    <property type="nucleotide sequence ID" value="NZ_FMYV01000007.1"/>
</dbReference>
<dbReference type="Gene3D" id="3.40.50.300">
    <property type="entry name" value="P-loop containing nucleotide triphosphate hydrolases"/>
    <property type="match status" value="1"/>
</dbReference>
<evidence type="ECO:0000256" key="5">
    <source>
        <dbReference type="ARBA" id="ARBA00023134"/>
    </source>
</evidence>
<evidence type="ECO:0000256" key="3">
    <source>
        <dbReference type="ARBA" id="ARBA00022741"/>
    </source>
</evidence>
<dbReference type="FunFam" id="3.30.300.20:FF:000003">
    <property type="entry name" value="GTPase Era"/>
    <property type="match status" value="1"/>
</dbReference>